<evidence type="ECO:0000256" key="1">
    <source>
        <dbReference type="SAM" id="MobiDB-lite"/>
    </source>
</evidence>
<accession>A0A420IUQ1</accession>
<protein>
    <submittedName>
        <fullName evidence="2">Uncharacterized protein</fullName>
    </submittedName>
</protein>
<dbReference type="PANTHER" id="PTHR28230">
    <property type="entry name" value="CHROMOSOME 1, WHOLE GENOME SHOTGUN SEQUENCE"/>
    <property type="match status" value="1"/>
</dbReference>
<feature type="region of interest" description="Disordered" evidence="1">
    <location>
        <begin position="1"/>
        <end position="29"/>
    </location>
</feature>
<comment type="caution">
    <text evidence="2">The sequence shown here is derived from an EMBL/GenBank/DDBJ whole genome shotgun (WGS) entry which is preliminary data.</text>
</comment>
<name>A0A420IUQ1_9PEZI</name>
<reference evidence="2 3" key="1">
    <citation type="journal article" date="2018" name="BMC Genomics">
        <title>Comparative genome analyses reveal sequence features reflecting distinct modes of host-adaptation between dicot and monocot powdery mildew.</title>
        <authorList>
            <person name="Wu Y."/>
            <person name="Ma X."/>
            <person name="Pan Z."/>
            <person name="Kale S.D."/>
            <person name="Song Y."/>
            <person name="King H."/>
            <person name="Zhang Q."/>
            <person name="Presley C."/>
            <person name="Deng X."/>
            <person name="Wei C.I."/>
            <person name="Xiao S."/>
        </authorList>
    </citation>
    <scope>NUCLEOTIDE SEQUENCE [LARGE SCALE GENOMIC DNA]</scope>
    <source>
        <strain evidence="2">UCSC1</strain>
    </source>
</reference>
<feature type="compositionally biased region" description="Low complexity" evidence="1">
    <location>
        <begin position="1"/>
        <end position="11"/>
    </location>
</feature>
<dbReference type="GO" id="GO:0045040">
    <property type="term" value="P:protein insertion into mitochondrial outer membrane"/>
    <property type="evidence" value="ECO:0007669"/>
    <property type="project" value="InterPro"/>
</dbReference>
<dbReference type="GO" id="GO:0070096">
    <property type="term" value="P:mitochondrial outer membrane translocase complex assembly"/>
    <property type="evidence" value="ECO:0007669"/>
    <property type="project" value="InterPro"/>
</dbReference>
<dbReference type="EMBL" id="MCBR01005732">
    <property type="protein sequence ID" value="RKF78250.1"/>
    <property type="molecule type" value="Genomic_DNA"/>
</dbReference>
<proteinExistence type="predicted"/>
<dbReference type="OrthoDB" id="5555533at2759"/>
<dbReference type="InterPro" id="IPR037652">
    <property type="entry name" value="Mim2"/>
</dbReference>
<dbReference type="PANTHER" id="PTHR28230:SF1">
    <property type="entry name" value="MITOCHONDRIAL IMPORT PROTEIN 2"/>
    <property type="match status" value="1"/>
</dbReference>
<evidence type="ECO:0000313" key="2">
    <source>
        <dbReference type="EMBL" id="RKF78250.1"/>
    </source>
</evidence>
<gene>
    <name evidence="2" type="ORF">GcC1_057029</name>
</gene>
<dbReference type="Proteomes" id="UP000285405">
    <property type="component" value="Unassembled WGS sequence"/>
</dbReference>
<dbReference type="Pfam" id="PF19117">
    <property type="entry name" value="Mim2"/>
    <property type="match status" value="1"/>
</dbReference>
<dbReference type="AlphaFoldDB" id="A0A420IUQ1"/>
<evidence type="ECO:0000313" key="3">
    <source>
        <dbReference type="Proteomes" id="UP000285405"/>
    </source>
</evidence>
<sequence>MSSSDSFSPASHSDDDYESLPSSDITNDTFSDEISDAQEEWENSLRQLDMIISMVIVPYVGKYFGRKFAIWSWAKCMHWLYPLDAVIKDDFIFKAVRTAATF</sequence>
<organism evidence="2 3">
    <name type="scientific">Golovinomyces cichoracearum</name>
    <dbReference type="NCBI Taxonomy" id="62708"/>
    <lineage>
        <taxon>Eukaryota</taxon>
        <taxon>Fungi</taxon>
        <taxon>Dikarya</taxon>
        <taxon>Ascomycota</taxon>
        <taxon>Pezizomycotina</taxon>
        <taxon>Leotiomycetes</taxon>
        <taxon>Erysiphales</taxon>
        <taxon>Erysiphaceae</taxon>
        <taxon>Golovinomyces</taxon>
    </lineage>
</organism>
<feature type="compositionally biased region" description="Polar residues" evidence="1">
    <location>
        <begin position="20"/>
        <end position="29"/>
    </location>
</feature>
<dbReference type="GO" id="GO:0005741">
    <property type="term" value="C:mitochondrial outer membrane"/>
    <property type="evidence" value="ECO:0007669"/>
    <property type="project" value="TreeGrafter"/>
</dbReference>